<protein>
    <recommendedName>
        <fullName evidence="1">DUF2726 domain-containing protein</fullName>
    </recommendedName>
</protein>
<keyword evidence="3" id="KW-1185">Reference proteome</keyword>
<gene>
    <name evidence="2" type="ORF">BI375_23330</name>
</gene>
<sequence length="218" mass="25173">MSELIIILCISCIVYLMIKGGKKGKGVNRQRRRMDQESPLFQKDVSKPHSYEAKSGFGSSELLVDVPIPSSSNTNTTTQVVVPHKKSTYLATKTERKFYSVLQDILTDDYVIHTQVSLMALVQPLNFKDNSKTWAKRMDYVITDKETKVYAVIELDDSSHRQKKRQERDHYVNSVLEGHHPLLRFEARSHYDKAHLTKVIERDTDIKCKEYKSALQHC</sequence>
<feature type="domain" description="DUF2726" evidence="1">
    <location>
        <begin position="89"/>
        <end position="200"/>
    </location>
</feature>
<name>A0ABX3D599_9VIBR</name>
<dbReference type="RefSeq" id="WP_071236606.1">
    <property type="nucleotide sequence ID" value="NZ_KV861346.1"/>
</dbReference>
<dbReference type="InterPro" id="IPR024402">
    <property type="entry name" value="DUF2726"/>
</dbReference>
<evidence type="ECO:0000259" key="1">
    <source>
        <dbReference type="Pfam" id="PF10881"/>
    </source>
</evidence>
<dbReference type="EMBL" id="MKFT01000037">
    <property type="protein sequence ID" value="OHY89614.1"/>
    <property type="molecule type" value="Genomic_DNA"/>
</dbReference>
<comment type="caution">
    <text evidence="2">The sequence shown here is derived from an EMBL/GenBank/DDBJ whole genome shotgun (WGS) entry which is preliminary data.</text>
</comment>
<evidence type="ECO:0000313" key="2">
    <source>
        <dbReference type="EMBL" id="OHY89614.1"/>
    </source>
</evidence>
<dbReference type="Pfam" id="PF10881">
    <property type="entry name" value="DUF2726"/>
    <property type="match status" value="1"/>
</dbReference>
<proteinExistence type="predicted"/>
<accession>A0ABX3D599</accession>
<evidence type="ECO:0000313" key="3">
    <source>
        <dbReference type="Proteomes" id="UP000180133"/>
    </source>
</evidence>
<organism evidence="2 3">
    <name type="scientific">Vibrio rotiferianus</name>
    <dbReference type="NCBI Taxonomy" id="190895"/>
    <lineage>
        <taxon>Bacteria</taxon>
        <taxon>Pseudomonadati</taxon>
        <taxon>Pseudomonadota</taxon>
        <taxon>Gammaproteobacteria</taxon>
        <taxon>Vibrionales</taxon>
        <taxon>Vibrionaceae</taxon>
        <taxon>Vibrio</taxon>
    </lineage>
</organism>
<reference evidence="2 3" key="1">
    <citation type="submission" date="2016-09" db="EMBL/GenBank/DDBJ databases">
        <title>Isolation, identification and antibiotic sensitivity analysis of bacterial pathogen from juvenile Hippocampus erectus with tail-rotted disease.</title>
        <authorList>
            <person name="Yang Q."/>
        </authorList>
    </citation>
    <scope>NUCLEOTIDE SEQUENCE [LARGE SCALE GENOMIC DNA]</scope>
    <source>
        <strain evidence="2 3">HM-10</strain>
    </source>
</reference>
<dbReference type="Proteomes" id="UP000180133">
    <property type="component" value="Unassembled WGS sequence"/>
</dbReference>